<sequence>MGRVVRPDSLGACRHFGLVKGTVFGLVLRDVVVNGLTLELTLHGFLDI</sequence>
<dbReference type="EMBL" id="CAJVAX010000019">
    <property type="protein sequence ID" value="CAG7651149.1"/>
    <property type="molecule type" value="Genomic_DNA"/>
</dbReference>
<dbReference type="AlphaFoldDB" id="A0A9W4H548"/>
<organism evidence="1 2">
    <name type="scientific">Actinacidiphila bryophytorum</name>
    <dbReference type="NCBI Taxonomy" id="1436133"/>
    <lineage>
        <taxon>Bacteria</taxon>
        <taxon>Bacillati</taxon>
        <taxon>Actinomycetota</taxon>
        <taxon>Actinomycetes</taxon>
        <taxon>Kitasatosporales</taxon>
        <taxon>Streptomycetaceae</taxon>
        <taxon>Actinacidiphila</taxon>
    </lineage>
</organism>
<proteinExistence type="predicted"/>
<gene>
    <name evidence="1" type="ORF">SBRY_50539</name>
</gene>
<evidence type="ECO:0000313" key="2">
    <source>
        <dbReference type="Proteomes" id="UP001153328"/>
    </source>
</evidence>
<evidence type="ECO:0000313" key="1">
    <source>
        <dbReference type="EMBL" id="CAG7651149.1"/>
    </source>
</evidence>
<name>A0A9W4H548_9ACTN</name>
<comment type="caution">
    <text evidence="1">The sequence shown here is derived from an EMBL/GenBank/DDBJ whole genome shotgun (WGS) entry which is preliminary data.</text>
</comment>
<reference evidence="1" key="1">
    <citation type="submission" date="2021-06" db="EMBL/GenBank/DDBJ databases">
        <authorList>
            <person name="Arsene-Ploetze F."/>
        </authorList>
    </citation>
    <scope>NUCLEOTIDE SEQUENCE</scope>
    <source>
        <strain evidence="1">SBRY1</strain>
    </source>
</reference>
<accession>A0A9W4H548</accession>
<dbReference type="Proteomes" id="UP001153328">
    <property type="component" value="Unassembled WGS sequence"/>
</dbReference>
<keyword evidence="2" id="KW-1185">Reference proteome</keyword>
<protein>
    <submittedName>
        <fullName evidence="1">Uncharacterized protein</fullName>
    </submittedName>
</protein>